<evidence type="ECO:0000256" key="7">
    <source>
        <dbReference type="ARBA" id="ARBA00023136"/>
    </source>
</evidence>
<evidence type="ECO:0000256" key="2">
    <source>
        <dbReference type="ARBA" id="ARBA00010663"/>
    </source>
</evidence>
<accession>A0AAV4Q7R5</accession>
<evidence type="ECO:0000313" key="13">
    <source>
        <dbReference type="EMBL" id="GIY05362.1"/>
    </source>
</evidence>
<dbReference type="InterPro" id="IPR000276">
    <property type="entry name" value="GPCR_Rhodpsn"/>
</dbReference>
<keyword evidence="14" id="KW-1185">Reference proteome</keyword>
<comment type="caution">
    <text evidence="13">The sequence shown here is derived from an EMBL/GenBank/DDBJ whole genome shotgun (WGS) entry which is preliminary data.</text>
</comment>
<dbReference type="GO" id="GO:0004930">
    <property type="term" value="F:G protein-coupled receptor activity"/>
    <property type="evidence" value="ECO:0007669"/>
    <property type="project" value="UniProtKB-KW"/>
</dbReference>
<dbReference type="Gene3D" id="1.20.1070.10">
    <property type="entry name" value="Rhodopsin 7-helix transmembrane proteins"/>
    <property type="match status" value="1"/>
</dbReference>
<keyword evidence="9" id="KW-0325">Glycoprotein</keyword>
<evidence type="ECO:0000256" key="1">
    <source>
        <dbReference type="ARBA" id="ARBA00004651"/>
    </source>
</evidence>
<dbReference type="SUPFAM" id="SSF81321">
    <property type="entry name" value="Family A G protein-coupled receptor-like"/>
    <property type="match status" value="1"/>
</dbReference>
<evidence type="ECO:0000313" key="14">
    <source>
        <dbReference type="Proteomes" id="UP001054945"/>
    </source>
</evidence>
<dbReference type="Proteomes" id="UP001054945">
    <property type="component" value="Unassembled WGS sequence"/>
</dbReference>
<feature type="compositionally biased region" description="Basic and acidic residues" evidence="11">
    <location>
        <begin position="24"/>
        <end position="35"/>
    </location>
</feature>
<evidence type="ECO:0000256" key="5">
    <source>
        <dbReference type="ARBA" id="ARBA00022989"/>
    </source>
</evidence>
<dbReference type="AlphaFoldDB" id="A0AAV4Q7R5"/>
<evidence type="ECO:0000256" key="10">
    <source>
        <dbReference type="ARBA" id="ARBA00023224"/>
    </source>
</evidence>
<keyword evidence="4" id="KW-0812">Transmembrane</keyword>
<keyword evidence="3" id="KW-1003">Cell membrane</keyword>
<evidence type="ECO:0000256" key="8">
    <source>
        <dbReference type="ARBA" id="ARBA00023170"/>
    </source>
</evidence>
<dbReference type="InterPro" id="IPR017452">
    <property type="entry name" value="GPCR_Rhodpsn_7TM"/>
</dbReference>
<dbReference type="GO" id="GO:0005886">
    <property type="term" value="C:plasma membrane"/>
    <property type="evidence" value="ECO:0007669"/>
    <property type="project" value="UniProtKB-SubCell"/>
</dbReference>
<feature type="domain" description="G-protein coupled receptors family 1 profile" evidence="12">
    <location>
        <begin position="54"/>
        <end position="113"/>
    </location>
</feature>
<keyword evidence="5" id="KW-1133">Transmembrane helix</keyword>
<reference evidence="13 14" key="1">
    <citation type="submission" date="2021-06" db="EMBL/GenBank/DDBJ databases">
        <title>Caerostris extrusa draft genome.</title>
        <authorList>
            <person name="Kono N."/>
            <person name="Arakawa K."/>
        </authorList>
    </citation>
    <scope>NUCLEOTIDE SEQUENCE [LARGE SCALE GENOMIC DNA]</scope>
</reference>
<evidence type="ECO:0000256" key="3">
    <source>
        <dbReference type="ARBA" id="ARBA00022475"/>
    </source>
</evidence>
<dbReference type="PANTHER" id="PTHR24248:SF174">
    <property type="entry name" value="TYRAMINE_OCTOPAMINE RECEPTOR"/>
    <property type="match status" value="1"/>
</dbReference>
<dbReference type="PROSITE" id="PS50262">
    <property type="entry name" value="G_PROTEIN_RECEP_F1_2"/>
    <property type="match status" value="1"/>
</dbReference>
<organism evidence="13 14">
    <name type="scientific">Caerostris extrusa</name>
    <name type="common">Bark spider</name>
    <name type="synonym">Caerostris bankana</name>
    <dbReference type="NCBI Taxonomy" id="172846"/>
    <lineage>
        <taxon>Eukaryota</taxon>
        <taxon>Metazoa</taxon>
        <taxon>Ecdysozoa</taxon>
        <taxon>Arthropoda</taxon>
        <taxon>Chelicerata</taxon>
        <taxon>Arachnida</taxon>
        <taxon>Araneae</taxon>
        <taxon>Araneomorphae</taxon>
        <taxon>Entelegynae</taxon>
        <taxon>Araneoidea</taxon>
        <taxon>Araneidae</taxon>
        <taxon>Caerostris</taxon>
    </lineage>
</organism>
<proteinExistence type="inferred from homology"/>
<evidence type="ECO:0000256" key="11">
    <source>
        <dbReference type="SAM" id="MobiDB-lite"/>
    </source>
</evidence>
<keyword evidence="8" id="KW-0675">Receptor</keyword>
<evidence type="ECO:0000256" key="6">
    <source>
        <dbReference type="ARBA" id="ARBA00023040"/>
    </source>
</evidence>
<evidence type="ECO:0000259" key="12">
    <source>
        <dbReference type="PROSITE" id="PS50262"/>
    </source>
</evidence>
<gene>
    <name evidence="13" type="ORF">CEXT_530031</name>
</gene>
<evidence type="ECO:0000256" key="9">
    <source>
        <dbReference type="ARBA" id="ARBA00023180"/>
    </source>
</evidence>
<dbReference type="Pfam" id="PF00001">
    <property type="entry name" value="7tm_1"/>
    <property type="match status" value="1"/>
</dbReference>
<evidence type="ECO:0000256" key="4">
    <source>
        <dbReference type="ARBA" id="ARBA00022692"/>
    </source>
</evidence>
<comment type="similarity">
    <text evidence="2">Belongs to the G-protein coupled receptor 1 family.</text>
</comment>
<dbReference type="EMBL" id="BPLR01005832">
    <property type="protein sequence ID" value="GIY05362.1"/>
    <property type="molecule type" value="Genomic_DNA"/>
</dbReference>
<sequence length="160" mass="18054">MHVAIHQGVIMPFSATRGHRRSDRQHDHEPFEDYRCPPGGRVHRGDPGHPHRPSNTIIGNVLVIISVFTYRPLQNMFIVSLAVADIVAVLVMPLKSRLHPLMSQWKFGLPLCKDVAHVRRPVLHGLHPAPPPSPWTTGTGRSTIHQLRQREDSEERNCSS</sequence>
<name>A0AAV4Q7R5_CAEEX</name>
<keyword evidence="7" id="KW-0472">Membrane</keyword>
<keyword evidence="10" id="KW-0807">Transducer</keyword>
<keyword evidence="6" id="KW-0297">G-protein coupled receptor</keyword>
<feature type="region of interest" description="Disordered" evidence="11">
    <location>
        <begin position="16"/>
        <end position="38"/>
    </location>
</feature>
<comment type="subcellular location">
    <subcellularLocation>
        <location evidence="1">Cell membrane</location>
        <topology evidence="1">Multi-pass membrane protein</topology>
    </subcellularLocation>
</comment>
<protein>
    <recommendedName>
        <fullName evidence="12">G-protein coupled receptors family 1 profile domain-containing protein</fullName>
    </recommendedName>
</protein>
<dbReference type="PANTHER" id="PTHR24248">
    <property type="entry name" value="ADRENERGIC RECEPTOR-RELATED G-PROTEIN COUPLED RECEPTOR"/>
    <property type="match status" value="1"/>
</dbReference>